<organism evidence="1 2">
    <name type="scientific">Microseira wollei NIES-4236</name>
    <dbReference type="NCBI Taxonomy" id="2530354"/>
    <lineage>
        <taxon>Bacteria</taxon>
        <taxon>Bacillati</taxon>
        <taxon>Cyanobacteriota</taxon>
        <taxon>Cyanophyceae</taxon>
        <taxon>Oscillatoriophycideae</taxon>
        <taxon>Aerosakkonematales</taxon>
        <taxon>Aerosakkonemataceae</taxon>
        <taxon>Microseira</taxon>
    </lineage>
</organism>
<gene>
    <name evidence="1" type="ORF">MiSe_42300</name>
</gene>
<dbReference type="SUPFAM" id="SSF46689">
    <property type="entry name" value="Homeodomain-like"/>
    <property type="match status" value="1"/>
</dbReference>
<protein>
    <recommendedName>
        <fullName evidence="3">DUF433 domain-containing protein</fullName>
    </recommendedName>
</protein>
<comment type="caution">
    <text evidence="1">The sequence shown here is derived from an EMBL/GenBank/DDBJ whole genome shotgun (WGS) entry which is preliminary data.</text>
</comment>
<proteinExistence type="predicted"/>
<dbReference type="PANTHER" id="PTHR34849:SF4">
    <property type="entry name" value="SLR1209 PROTEIN"/>
    <property type="match status" value="1"/>
</dbReference>
<dbReference type="RefSeq" id="WP_226584821.1">
    <property type="nucleotide sequence ID" value="NZ_BLAY01000066.1"/>
</dbReference>
<dbReference type="InterPro" id="IPR036388">
    <property type="entry name" value="WH-like_DNA-bd_sf"/>
</dbReference>
<dbReference type="PANTHER" id="PTHR34849">
    <property type="entry name" value="SSL5025 PROTEIN"/>
    <property type="match status" value="1"/>
</dbReference>
<evidence type="ECO:0008006" key="3">
    <source>
        <dbReference type="Google" id="ProtNLM"/>
    </source>
</evidence>
<sequence>MGNSTDIILSQNLANAWQEINKTPGVMGGDACIRETRIPVWLLVSYRRSGMNEAKILDNYPTLSAADLANAWTYAETYPEEIEAAIQKHEEA</sequence>
<evidence type="ECO:0000313" key="1">
    <source>
        <dbReference type="EMBL" id="GET39461.1"/>
    </source>
</evidence>
<keyword evidence="2" id="KW-1185">Reference proteome</keyword>
<dbReference type="InterPro" id="IPR009057">
    <property type="entry name" value="Homeodomain-like_sf"/>
</dbReference>
<dbReference type="AlphaFoldDB" id="A0AAV3XFI5"/>
<dbReference type="Gene3D" id="1.10.10.10">
    <property type="entry name" value="Winged helix-like DNA-binding domain superfamily/Winged helix DNA-binding domain"/>
    <property type="match status" value="1"/>
</dbReference>
<name>A0AAV3XFI5_9CYAN</name>
<accession>A0AAV3XFI5</accession>
<dbReference type="InterPro" id="IPR007367">
    <property type="entry name" value="DUF433"/>
</dbReference>
<reference evidence="1" key="1">
    <citation type="submission" date="2019-10" db="EMBL/GenBank/DDBJ databases">
        <title>Draft genome sequece of Microseira wollei NIES-4236.</title>
        <authorList>
            <person name="Yamaguchi H."/>
            <person name="Suzuki S."/>
            <person name="Kawachi M."/>
        </authorList>
    </citation>
    <scope>NUCLEOTIDE SEQUENCE</scope>
    <source>
        <strain evidence="1">NIES-4236</strain>
    </source>
</reference>
<dbReference type="Pfam" id="PF04255">
    <property type="entry name" value="DUF433"/>
    <property type="match status" value="1"/>
</dbReference>
<dbReference type="Proteomes" id="UP001050975">
    <property type="component" value="Unassembled WGS sequence"/>
</dbReference>
<evidence type="ECO:0000313" key="2">
    <source>
        <dbReference type="Proteomes" id="UP001050975"/>
    </source>
</evidence>
<dbReference type="EMBL" id="BLAY01000066">
    <property type="protein sequence ID" value="GET39461.1"/>
    <property type="molecule type" value="Genomic_DNA"/>
</dbReference>